<evidence type="ECO:0000259" key="3">
    <source>
        <dbReference type="Pfam" id="PF01494"/>
    </source>
</evidence>
<feature type="domain" description="FAD-binding" evidence="3">
    <location>
        <begin position="218"/>
        <end position="284"/>
    </location>
</feature>
<dbReference type="InterPro" id="IPR002938">
    <property type="entry name" value="FAD-bd"/>
</dbReference>
<evidence type="ECO:0000256" key="2">
    <source>
        <dbReference type="ARBA" id="ARBA00023033"/>
    </source>
</evidence>
<dbReference type="PRINTS" id="PR00420">
    <property type="entry name" value="RNGMNOXGNASE"/>
</dbReference>
<dbReference type="Pfam" id="PF01494">
    <property type="entry name" value="FAD_binding_3"/>
    <property type="match status" value="1"/>
</dbReference>
<organism evidence="4 5">
    <name type="scientific">Saccharothrix mutabilis subsp. mutabilis</name>
    <dbReference type="NCBI Taxonomy" id="66855"/>
    <lineage>
        <taxon>Bacteria</taxon>
        <taxon>Bacillati</taxon>
        <taxon>Actinomycetota</taxon>
        <taxon>Actinomycetes</taxon>
        <taxon>Pseudonocardiales</taxon>
        <taxon>Pseudonocardiaceae</taxon>
        <taxon>Saccharothrix</taxon>
    </lineage>
</organism>
<dbReference type="Gene3D" id="3.50.50.60">
    <property type="entry name" value="FAD/NAD(P)-binding domain"/>
    <property type="match status" value="1"/>
</dbReference>
<protein>
    <submittedName>
        <fullName evidence="4">FAD-dependent monooxygenase</fullName>
    </submittedName>
</protein>
<dbReference type="InterPro" id="IPR036188">
    <property type="entry name" value="FAD/NAD-bd_sf"/>
</dbReference>
<reference evidence="4 5" key="1">
    <citation type="journal article" date="2019" name="Int. J. Syst. Evol. Microbiol.">
        <title>The Global Catalogue of Microorganisms (GCM) 10K type strain sequencing project: providing services to taxonomists for standard genome sequencing and annotation.</title>
        <authorList>
            <consortium name="The Broad Institute Genomics Platform"/>
            <consortium name="The Broad Institute Genome Sequencing Center for Infectious Disease"/>
            <person name="Wu L."/>
            <person name="Ma J."/>
        </authorList>
    </citation>
    <scope>NUCLEOTIDE SEQUENCE [LARGE SCALE GENOMIC DNA]</scope>
    <source>
        <strain evidence="4 5">JCM 3380</strain>
    </source>
</reference>
<dbReference type="GO" id="GO:0004497">
    <property type="term" value="F:monooxygenase activity"/>
    <property type="evidence" value="ECO:0007669"/>
    <property type="project" value="UniProtKB-KW"/>
</dbReference>
<evidence type="ECO:0000313" key="5">
    <source>
        <dbReference type="Proteomes" id="UP001500416"/>
    </source>
</evidence>
<proteinExistence type="predicted"/>
<dbReference type="SUPFAM" id="SSF51905">
    <property type="entry name" value="FAD/NAD(P)-binding domain"/>
    <property type="match status" value="1"/>
</dbReference>
<sequence length="327" mass="34755">MGGLAAAIGLRRAGWDVTVFERSAGLPATGTGLGIWRDAMAALDRLGVGDRARRAGRRQPEGTVRRPDGTVLGRLGADVHLLTRPALLGVLADALPAGVVRFGEAVTWQGCDHDLVVGADGIGSGVRRSLFGVEPRPSGSVGWRGTVDFAVPAGGETWGRGVKFGLTPQADGRTNWYALTAPDGDLTAFSTWHDPIPRVLAESRDVLRHSLDYLPPLRTYVRDRVALIGDAAHAMTPDLGQGACQAIIDGLALATALAAGDVASGLREYDRVRRRTTQRLVKRSLLLNRLARVRRLVPVRDTALRIALALAPAPSWSADLEPDELAG</sequence>
<keyword evidence="5" id="KW-1185">Reference proteome</keyword>
<evidence type="ECO:0000313" key="4">
    <source>
        <dbReference type="EMBL" id="GAA0227508.1"/>
    </source>
</evidence>
<accession>A0ABN0TQD7</accession>
<comment type="caution">
    <text evidence="4">The sequence shown here is derived from an EMBL/GenBank/DDBJ whole genome shotgun (WGS) entry which is preliminary data.</text>
</comment>
<evidence type="ECO:0000256" key="1">
    <source>
        <dbReference type="ARBA" id="ARBA00023002"/>
    </source>
</evidence>
<dbReference type="Proteomes" id="UP001500416">
    <property type="component" value="Unassembled WGS sequence"/>
</dbReference>
<name>A0ABN0TQD7_9PSEU</name>
<keyword evidence="1" id="KW-0560">Oxidoreductase</keyword>
<keyword evidence="2 4" id="KW-0503">Monooxygenase</keyword>
<gene>
    <name evidence="4" type="ORF">GCM10010492_27270</name>
</gene>
<dbReference type="PANTHER" id="PTHR13789">
    <property type="entry name" value="MONOOXYGENASE"/>
    <property type="match status" value="1"/>
</dbReference>
<dbReference type="EMBL" id="BAAABU010000004">
    <property type="protein sequence ID" value="GAA0227508.1"/>
    <property type="molecule type" value="Genomic_DNA"/>
</dbReference>
<dbReference type="PANTHER" id="PTHR13789:SF309">
    <property type="entry name" value="PUTATIVE (AFU_ORTHOLOGUE AFUA_6G14510)-RELATED"/>
    <property type="match status" value="1"/>
</dbReference>
<dbReference type="InterPro" id="IPR050493">
    <property type="entry name" value="FAD-dep_Monooxygenase_BioMet"/>
</dbReference>